<proteinExistence type="predicted"/>
<protein>
    <submittedName>
        <fullName evidence="2">Uncharacterized protein</fullName>
    </submittedName>
</protein>
<accession>A0A1E5JUU0</accession>
<evidence type="ECO:0000313" key="3">
    <source>
        <dbReference type="Proteomes" id="UP000095229"/>
    </source>
</evidence>
<evidence type="ECO:0000313" key="2">
    <source>
        <dbReference type="EMBL" id="OEH48255.1"/>
    </source>
</evidence>
<dbReference type="AlphaFoldDB" id="A0A1E5JUU0"/>
<organism evidence="2 3">
    <name type="scientific">Legionella parisiensis</name>
    <dbReference type="NCBI Taxonomy" id="45071"/>
    <lineage>
        <taxon>Bacteria</taxon>
        <taxon>Pseudomonadati</taxon>
        <taxon>Pseudomonadota</taxon>
        <taxon>Gammaproteobacteria</taxon>
        <taxon>Legionellales</taxon>
        <taxon>Legionellaceae</taxon>
        <taxon>Legionella</taxon>
    </lineage>
</organism>
<evidence type="ECO:0000256" key="1">
    <source>
        <dbReference type="SAM" id="MobiDB-lite"/>
    </source>
</evidence>
<dbReference type="RefSeq" id="WP_276204717.1">
    <property type="nucleotide sequence ID" value="NZ_LSOG01000021.1"/>
</dbReference>
<name>A0A1E5JUU0_9GAMM</name>
<dbReference type="PATRIC" id="fig|45071.7.peg.802"/>
<feature type="region of interest" description="Disordered" evidence="1">
    <location>
        <begin position="19"/>
        <end position="41"/>
    </location>
</feature>
<dbReference type="EMBL" id="LSOG01000021">
    <property type="protein sequence ID" value="OEH48255.1"/>
    <property type="molecule type" value="Genomic_DNA"/>
</dbReference>
<sequence length="41" mass="4400">MANSIGEKMESLGINHPEVLGAHSWSSPATVEVDASFEIEE</sequence>
<reference evidence="2 3" key="1">
    <citation type="submission" date="2016-02" db="EMBL/GenBank/DDBJ databases">
        <title>Secondary metabolites in Legionella.</title>
        <authorList>
            <person name="Tobias N.J."/>
            <person name="Bode H.B."/>
        </authorList>
    </citation>
    <scope>NUCLEOTIDE SEQUENCE [LARGE SCALE GENOMIC DNA]</scope>
    <source>
        <strain evidence="2 3">DSM 19216</strain>
    </source>
</reference>
<keyword evidence="3" id="KW-1185">Reference proteome</keyword>
<dbReference type="Proteomes" id="UP000095229">
    <property type="component" value="Unassembled WGS sequence"/>
</dbReference>
<comment type="caution">
    <text evidence="2">The sequence shown here is derived from an EMBL/GenBank/DDBJ whole genome shotgun (WGS) entry which is preliminary data.</text>
</comment>
<gene>
    <name evidence="2" type="ORF">lpari_00747</name>
</gene>